<organism evidence="2 3">
    <name type="scientific">Salix purpurea</name>
    <name type="common">Purple osier willow</name>
    <dbReference type="NCBI Taxonomy" id="77065"/>
    <lineage>
        <taxon>Eukaryota</taxon>
        <taxon>Viridiplantae</taxon>
        <taxon>Streptophyta</taxon>
        <taxon>Embryophyta</taxon>
        <taxon>Tracheophyta</taxon>
        <taxon>Spermatophyta</taxon>
        <taxon>Magnoliopsida</taxon>
        <taxon>eudicotyledons</taxon>
        <taxon>Gunneridae</taxon>
        <taxon>Pentapetalae</taxon>
        <taxon>rosids</taxon>
        <taxon>fabids</taxon>
        <taxon>Malpighiales</taxon>
        <taxon>Salicaceae</taxon>
        <taxon>Saliceae</taxon>
        <taxon>Salix</taxon>
    </lineage>
</organism>
<dbReference type="Proteomes" id="UP001151532">
    <property type="component" value="Chromosome 4"/>
</dbReference>
<proteinExistence type="predicted"/>
<reference evidence="2" key="1">
    <citation type="submission" date="2022-11" db="EMBL/GenBank/DDBJ databases">
        <authorList>
            <person name="Hyden B.L."/>
            <person name="Feng K."/>
            <person name="Yates T."/>
            <person name="Jawdy S."/>
            <person name="Smart L.B."/>
            <person name="Muchero W."/>
        </authorList>
    </citation>
    <scope>NUCLEOTIDE SEQUENCE</scope>
    <source>
        <tissue evidence="2">Shoot tip</tissue>
    </source>
</reference>
<feature type="region of interest" description="Disordered" evidence="1">
    <location>
        <begin position="65"/>
        <end position="90"/>
    </location>
</feature>
<name>A0A9Q0WEI8_SALPP</name>
<evidence type="ECO:0000313" key="2">
    <source>
        <dbReference type="EMBL" id="KAJ6765811.1"/>
    </source>
</evidence>
<comment type="caution">
    <text evidence="2">The sequence shown here is derived from an EMBL/GenBank/DDBJ whole genome shotgun (WGS) entry which is preliminary data.</text>
</comment>
<accession>A0A9Q0WEI8</accession>
<dbReference type="AlphaFoldDB" id="A0A9Q0WEI8"/>
<keyword evidence="3" id="KW-1185">Reference proteome</keyword>
<gene>
    <name evidence="2" type="ORF">OIU79_021902</name>
</gene>
<dbReference type="EMBL" id="JAPFFK010000004">
    <property type="protein sequence ID" value="KAJ6765811.1"/>
    <property type="molecule type" value="Genomic_DNA"/>
</dbReference>
<evidence type="ECO:0000256" key="1">
    <source>
        <dbReference type="SAM" id="MobiDB-lite"/>
    </source>
</evidence>
<feature type="compositionally biased region" description="Basic and acidic residues" evidence="1">
    <location>
        <begin position="27"/>
        <end position="40"/>
    </location>
</feature>
<evidence type="ECO:0000313" key="3">
    <source>
        <dbReference type="Proteomes" id="UP001151532"/>
    </source>
</evidence>
<feature type="compositionally biased region" description="Polar residues" evidence="1">
    <location>
        <begin position="69"/>
        <end position="83"/>
    </location>
</feature>
<feature type="region of interest" description="Disordered" evidence="1">
    <location>
        <begin position="1"/>
        <end position="46"/>
    </location>
</feature>
<protein>
    <submittedName>
        <fullName evidence="2">Uncharacterized protein</fullName>
    </submittedName>
</protein>
<sequence>MTRKQKPGQSKAHEGEQSPKKKAKNGKKNDSRNGKSEDNIAIKSMKSSVKLLESTSIEQMREILDMNDQDSSGSNSVVTTKWQVNPGPAA</sequence>
<dbReference type="OrthoDB" id="10515820at2759"/>
<reference evidence="2" key="2">
    <citation type="journal article" date="2023" name="Int. J. Mol. Sci.">
        <title>De Novo Assembly and Annotation of 11 Diverse Shrub Willow (Salix) Genomes Reveals Novel Gene Organization in Sex-Linked Regions.</title>
        <authorList>
            <person name="Hyden B."/>
            <person name="Feng K."/>
            <person name="Yates T.B."/>
            <person name="Jawdy S."/>
            <person name="Cereghino C."/>
            <person name="Smart L.B."/>
            <person name="Muchero W."/>
        </authorList>
    </citation>
    <scope>NUCLEOTIDE SEQUENCE</scope>
    <source>
        <tissue evidence="2">Shoot tip</tissue>
    </source>
</reference>